<dbReference type="EMBL" id="JABSTV010001249">
    <property type="protein sequence ID" value="KAH7961965.1"/>
    <property type="molecule type" value="Genomic_DNA"/>
</dbReference>
<evidence type="ECO:0008006" key="3">
    <source>
        <dbReference type="Google" id="ProtNLM"/>
    </source>
</evidence>
<dbReference type="Proteomes" id="UP000821837">
    <property type="component" value="Chromosome 3"/>
</dbReference>
<reference evidence="1" key="1">
    <citation type="journal article" date="2020" name="Cell">
        <title>Large-Scale Comparative Analyses of Tick Genomes Elucidate Their Genetic Diversity and Vector Capacities.</title>
        <authorList>
            <consortium name="Tick Genome and Microbiome Consortium (TIGMIC)"/>
            <person name="Jia N."/>
            <person name="Wang J."/>
            <person name="Shi W."/>
            <person name="Du L."/>
            <person name="Sun Y."/>
            <person name="Zhan W."/>
            <person name="Jiang J.F."/>
            <person name="Wang Q."/>
            <person name="Zhang B."/>
            <person name="Ji P."/>
            <person name="Bell-Sakyi L."/>
            <person name="Cui X.M."/>
            <person name="Yuan T.T."/>
            <person name="Jiang B.G."/>
            <person name="Yang W.F."/>
            <person name="Lam T.T."/>
            <person name="Chang Q.C."/>
            <person name="Ding S.J."/>
            <person name="Wang X.J."/>
            <person name="Zhu J.G."/>
            <person name="Ruan X.D."/>
            <person name="Zhao L."/>
            <person name="Wei J.T."/>
            <person name="Ye R.Z."/>
            <person name="Que T.C."/>
            <person name="Du C.H."/>
            <person name="Zhou Y.H."/>
            <person name="Cheng J.X."/>
            <person name="Dai P.F."/>
            <person name="Guo W.B."/>
            <person name="Han X.H."/>
            <person name="Huang E.J."/>
            <person name="Li L.F."/>
            <person name="Wei W."/>
            <person name="Gao Y.C."/>
            <person name="Liu J.Z."/>
            <person name="Shao H.Z."/>
            <person name="Wang X."/>
            <person name="Wang C.C."/>
            <person name="Yang T.C."/>
            <person name="Huo Q.B."/>
            <person name="Li W."/>
            <person name="Chen H.Y."/>
            <person name="Chen S.E."/>
            <person name="Zhou L.G."/>
            <person name="Ni X.B."/>
            <person name="Tian J.H."/>
            <person name="Sheng Y."/>
            <person name="Liu T."/>
            <person name="Pan Y.S."/>
            <person name="Xia L.Y."/>
            <person name="Li J."/>
            <person name="Zhao F."/>
            <person name="Cao W.C."/>
        </authorList>
    </citation>
    <scope>NUCLEOTIDE SEQUENCE</scope>
    <source>
        <strain evidence="1">Rsan-2018</strain>
    </source>
</reference>
<evidence type="ECO:0000313" key="2">
    <source>
        <dbReference type="Proteomes" id="UP000821837"/>
    </source>
</evidence>
<evidence type="ECO:0000313" key="1">
    <source>
        <dbReference type="EMBL" id="KAH7961965.1"/>
    </source>
</evidence>
<reference evidence="1" key="2">
    <citation type="submission" date="2021-09" db="EMBL/GenBank/DDBJ databases">
        <authorList>
            <person name="Jia N."/>
            <person name="Wang J."/>
            <person name="Shi W."/>
            <person name="Du L."/>
            <person name="Sun Y."/>
            <person name="Zhan W."/>
            <person name="Jiang J."/>
            <person name="Wang Q."/>
            <person name="Zhang B."/>
            <person name="Ji P."/>
            <person name="Sakyi L.B."/>
            <person name="Cui X."/>
            <person name="Yuan T."/>
            <person name="Jiang B."/>
            <person name="Yang W."/>
            <person name="Lam T.T.-Y."/>
            <person name="Chang Q."/>
            <person name="Ding S."/>
            <person name="Wang X."/>
            <person name="Zhu J."/>
            <person name="Ruan X."/>
            <person name="Zhao L."/>
            <person name="Wei J."/>
            <person name="Que T."/>
            <person name="Du C."/>
            <person name="Cheng J."/>
            <person name="Dai P."/>
            <person name="Han X."/>
            <person name="Huang E."/>
            <person name="Gao Y."/>
            <person name="Liu J."/>
            <person name="Shao H."/>
            <person name="Ye R."/>
            <person name="Li L."/>
            <person name="Wei W."/>
            <person name="Wang X."/>
            <person name="Wang C."/>
            <person name="Huo Q."/>
            <person name="Li W."/>
            <person name="Guo W."/>
            <person name="Chen H."/>
            <person name="Chen S."/>
            <person name="Zhou L."/>
            <person name="Zhou L."/>
            <person name="Ni X."/>
            <person name="Tian J."/>
            <person name="Zhou Y."/>
            <person name="Sheng Y."/>
            <person name="Liu T."/>
            <person name="Pan Y."/>
            <person name="Xia L."/>
            <person name="Li J."/>
            <person name="Zhao F."/>
            <person name="Cao W."/>
        </authorList>
    </citation>
    <scope>NUCLEOTIDE SEQUENCE</scope>
    <source>
        <strain evidence="1">Rsan-2018</strain>
        <tissue evidence="1">Larvae</tissue>
    </source>
</reference>
<dbReference type="AlphaFoldDB" id="A0A9D4SYQ5"/>
<protein>
    <recommendedName>
        <fullName evidence="3">CCHC-type domain-containing protein</fullName>
    </recommendedName>
</protein>
<sequence length="175" mass="20092">MSTKKFSWLGHKGKVLFCEWKLAGIIKSTYESRLSRFTPEKGAHELHWRNPTGCPAENTGENIHLGGRADAGCLHGDGLISGVNSRGRSRYCWKCEVRRCAQNGHKRFDCQEPLRCTNCGQRGQRQDECNDDPYCRVCEREGHQGDRTHFMMSWQCPVYQDSLEIETKKILARLD</sequence>
<proteinExistence type="predicted"/>
<comment type="caution">
    <text evidence="1">The sequence shown here is derived from an EMBL/GenBank/DDBJ whole genome shotgun (WGS) entry which is preliminary data.</text>
</comment>
<name>A0A9D4SYQ5_RHISA</name>
<accession>A0A9D4SYQ5</accession>
<gene>
    <name evidence="1" type="ORF">HPB52_013791</name>
</gene>
<keyword evidence="2" id="KW-1185">Reference proteome</keyword>
<organism evidence="1 2">
    <name type="scientific">Rhipicephalus sanguineus</name>
    <name type="common">Brown dog tick</name>
    <name type="synonym">Ixodes sanguineus</name>
    <dbReference type="NCBI Taxonomy" id="34632"/>
    <lineage>
        <taxon>Eukaryota</taxon>
        <taxon>Metazoa</taxon>
        <taxon>Ecdysozoa</taxon>
        <taxon>Arthropoda</taxon>
        <taxon>Chelicerata</taxon>
        <taxon>Arachnida</taxon>
        <taxon>Acari</taxon>
        <taxon>Parasitiformes</taxon>
        <taxon>Ixodida</taxon>
        <taxon>Ixodoidea</taxon>
        <taxon>Ixodidae</taxon>
        <taxon>Rhipicephalinae</taxon>
        <taxon>Rhipicephalus</taxon>
        <taxon>Rhipicephalus</taxon>
    </lineage>
</organism>